<keyword evidence="1" id="KW-0175">Coiled coil</keyword>
<evidence type="ECO:0000256" key="1">
    <source>
        <dbReference type="SAM" id="Coils"/>
    </source>
</evidence>
<accession>A0A0F8XKP9</accession>
<name>A0A0F8XKP9_9ZZZZ</name>
<evidence type="ECO:0000313" key="2">
    <source>
        <dbReference type="EMBL" id="KKK61675.1"/>
    </source>
</evidence>
<proteinExistence type="predicted"/>
<gene>
    <name evidence="2" type="ORF">LCGC14_3011970</name>
</gene>
<protein>
    <submittedName>
        <fullName evidence="2">Uncharacterized protein</fullName>
    </submittedName>
</protein>
<sequence length="135" mass="15592">MSEDRLEEIKRTTGSLNLPYMIMGQWEWLISEVERLRGENIEQDTEIQQYESDVIAYEKTIATIREALKPFVRDYPTEVRKSGPLPPGYTSDEFDAHCVFCDQGDRRTFTIRPHSKDCPIYGAKKALATAQEDKS</sequence>
<reference evidence="2" key="1">
    <citation type="journal article" date="2015" name="Nature">
        <title>Complex archaea that bridge the gap between prokaryotes and eukaryotes.</title>
        <authorList>
            <person name="Spang A."/>
            <person name="Saw J.H."/>
            <person name="Jorgensen S.L."/>
            <person name="Zaremba-Niedzwiedzka K."/>
            <person name="Martijn J."/>
            <person name="Lind A.E."/>
            <person name="van Eijk R."/>
            <person name="Schleper C."/>
            <person name="Guy L."/>
            <person name="Ettema T.J."/>
        </authorList>
    </citation>
    <scope>NUCLEOTIDE SEQUENCE</scope>
</reference>
<dbReference type="EMBL" id="LAZR01062364">
    <property type="protein sequence ID" value="KKK61675.1"/>
    <property type="molecule type" value="Genomic_DNA"/>
</dbReference>
<dbReference type="AlphaFoldDB" id="A0A0F8XKP9"/>
<feature type="coiled-coil region" evidence="1">
    <location>
        <begin position="33"/>
        <end position="67"/>
    </location>
</feature>
<organism evidence="2">
    <name type="scientific">marine sediment metagenome</name>
    <dbReference type="NCBI Taxonomy" id="412755"/>
    <lineage>
        <taxon>unclassified sequences</taxon>
        <taxon>metagenomes</taxon>
        <taxon>ecological metagenomes</taxon>
    </lineage>
</organism>
<comment type="caution">
    <text evidence="2">The sequence shown here is derived from an EMBL/GenBank/DDBJ whole genome shotgun (WGS) entry which is preliminary data.</text>
</comment>